<protein>
    <submittedName>
        <fullName evidence="2">Uncharacterized protein</fullName>
    </submittedName>
</protein>
<gene>
    <name evidence="2" type="ordered locus">TREPR_3810</name>
</gene>
<keyword evidence="3" id="KW-1185">Reference proteome</keyword>
<dbReference type="EMBL" id="CP001843">
    <property type="protein sequence ID" value="AEF83774.1"/>
    <property type="molecule type" value="Genomic_DNA"/>
</dbReference>
<dbReference type="Proteomes" id="UP000009223">
    <property type="component" value="Chromosome"/>
</dbReference>
<sequence>MDSTVLTKLLYRYFRGQISRKDLEGRIFQHIKDNYHQFRPYNFNQDDYMDYLCWLYPRISRAIDHYHDQGATFDAYIGALVHWSIREYRTIETEHHIAEYACWKAKALDEAAVNEEEPEYLESEPAFDSVPNPRQMLVLLLKSYQYMSPDFLERAAPALGVTKEKLSELVDQLRILRLNREEEIRSLQERIYSQFYRCIIFEKKLLSAAPRSSRYERMKRRLGRARKRLDSMRRRLAGMKTGASNRQVAEILNSAKGTVDAQLHAVKEKYEDKGKDEGKDEGKEGHE</sequence>
<evidence type="ECO:0000256" key="1">
    <source>
        <dbReference type="SAM" id="MobiDB-lite"/>
    </source>
</evidence>
<dbReference type="eggNOG" id="ENOG5031CPK">
    <property type="taxonomic scope" value="Bacteria"/>
</dbReference>
<dbReference type="RefSeq" id="WP_015706525.1">
    <property type="nucleotide sequence ID" value="NC_015578.1"/>
</dbReference>
<evidence type="ECO:0000313" key="2">
    <source>
        <dbReference type="EMBL" id="AEF83774.1"/>
    </source>
</evidence>
<feature type="region of interest" description="Disordered" evidence="1">
    <location>
        <begin position="267"/>
        <end position="287"/>
    </location>
</feature>
<dbReference type="KEGG" id="tpi:TREPR_3810"/>
<dbReference type="STRING" id="545694.TREPR_3810"/>
<reference evidence="2 3" key="2">
    <citation type="journal article" date="2011" name="ISME J.">
        <title>RNA-seq reveals cooperative metabolic interactions between two termite-gut spirochete species in co-culture.</title>
        <authorList>
            <person name="Rosenthal A.Z."/>
            <person name="Matson E.G."/>
            <person name="Eldar A."/>
            <person name="Leadbetter J.R."/>
        </authorList>
    </citation>
    <scope>NUCLEOTIDE SEQUENCE [LARGE SCALE GENOMIC DNA]</scope>
    <source>
        <strain evidence="3">ATCC BAA-887 / DSM 12427 / ZAS-2</strain>
    </source>
</reference>
<dbReference type="HOGENOM" id="CLU_969560_0_0_12"/>
<name>F5YPN2_TREPZ</name>
<evidence type="ECO:0000313" key="3">
    <source>
        <dbReference type="Proteomes" id="UP000009223"/>
    </source>
</evidence>
<dbReference type="AlphaFoldDB" id="F5YPN2"/>
<reference evidence="3" key="1">
    <citation type="submission" date="2009-12" db="EMBL/GenBank/DDBJ databases">
        <title>Complete sequence of Treponema primitia strain ZAS-2.</title>
        <authorList>
            <person name="Tetu S.G."/>
            <person name="Matson E."/>
            <person name="Ren Q."/>
            <person name="Seshadri R."/>
            <person name="Elbourne L."/>
            <person name="Hassan K.A."/>
            <person name="Durkin A."/>
            <person name="Radune D."/>
            <person name="Mohamoud Y."/>
            <person name="Shay R."/>
            <person name="Jin S."/>
            <person name="Zhang X."/>
            <person name="Lucey K."/>
            <person name="Ballor N.R."/>
            <person name="Ottesen E."/>
            <person name="Rosenthal R."/>
            <person name="Allen A."/>
            <person name="Leadbetter J.R."/>
            <person name="Paulsen I.T."/>
        </authorList>
    </citation>
    <scope>NUCLEOTIDE SEQUENCE [LARGE SCALE GENOMIC DNA]</scope>
    <source>
        <strain evidence="3">ATCC BAA-887 / DSM 12427 / ZAS-2</strain>
    </source>
</reference>
<organism evidence="2 3">
    <name type="scientific">Treponema primitia (strain ATCC BAA-887 / DSM 12427 / ZAS-2)</name>
    <dbReference type="NCBI Taxonomy" id="545694"/>
    <lineage>
        <taxon>Bacteria</taxon>
        <taxon>Pseudomonadati</taxon>
        <taxon>Spirochaetota</taxon>
        <taxon>Spirochaetia</taxon>
        <taxon>Spirochaetales</taxon>
        <taxon>Treponemataceae</taxon>
        <taxon>Treponema</taxon>
    </lineage>
</organism>
<accession>F5YPN2</accession>
<proteinExistence type="predicted"/>